<dbReference type="NCBIfam" id="NF047773">
    <property type="entry name" value="phas_rel_Lepto"/>
    <property type="match status" value="1"/>
</dbReference>
<evidence type="ECO:0000313" key="1">
    <source>
        <dbReference type="EMBL" id="GBF43949.1"/>
    </source>
</evidence>
<accession>A0A2P2DH69</accession>
<reference evidence="2" key="1">
    <citation type="journal article" date="2019" name="Microbiol. Immunol.">
        <title>Molecular and phenotypic characterization of Leptospira johnsonii sp. nov., Leptospira ellinghausenii sp. nov. and Leptospira ryugenii sp. nov. isolated from soil and water in Japan.</title>
        <authorList>
            <person name="Masuzawa T."/>
            <person name="Saito M."/>
            <person name="Nakao R."/>
            <person name="Nikaido Y."/>
            <person name="Matsumoto M."/>
            <person name="Ogawa M."/>
            <person name="Yokoyama M."/>
            <person name="Hidaka Y."/>
            <person name="Tomita J."/>
            <person name="Sakakibara K."/>
            <person name="Suzuki K."/>
            <person name="Yasuda S."/>
            <person name="Sato H."/>
            <person name="Yamaguchi M."/>
            <person name="Yoshida S.I."/>
            <person name="Koizumi N."/>
            <person name="Kawamura Y."/>
        </authorList>
    </citation>
    <scope>NUCLEOTIDE SEQUENCE [LARGE SCALE GENOMIC DNA]</scope>
    <source>
        <strain evidence="2">E18</strain>
    </source>
</reference>
<proteinExistence type="predicted"/>
<protein>
    <submittedName>
        <fullName evidence="1">Uncharacterized protein</fullName>
    </submittedName>
</protein>
<dbReference type="Proteomes" id="UP000245206">
    <property type="component" value="Unassembled WGS sequence"/>
</dbReference>
<gene>
    <name evidence="1" type="ORF">LPTSP2_32520</name>
</gene>
<comment type="caution">
    <text evidence="1">The sequence shown here is derived from an EMBL/GenBank/DDBJ whole genome shotgun (WGS) entry which is preliminary data.</text>
</comment>
<organism evidence="1 2">
    <name type="scientific">Leptospira ellinghausenii</name>
    <dbReference type="NCBI Taxonomy" id="1917822"/>
    <lineage>
        <taxon>Bacteria</taxon>
        <taxon>Pseudomonadati</taxon>
        <taxon>Spirochaetota</taxon>
        <taxon>Spirochaetia</taxon>
        <taxon>Leptospirales</taxon>
        <taxon>Leptospiraceae</taxon>
        <taxon>Leptospira</taxon>
    </lineage>
</organism>
<name>A0A2P2DH69_9LEPT</name>
<sequence length="90" mass="9585">MKMEQQVKDGLNFILGAVNTAKVEAEKAFSSINAEFQNLAAKGAQDQSEISVNLRKYVQEGLSQVETIVGKANTVVAEAKAKVATVTSKA</sequence>
<keyword evidence="2" id="KW-1185">Reference proteome</keyword>
<dbReference type="AlphaFoldDB" id="A0A2P2DH69"/>
<dbReference type="EMBL" id="BFAZ01000009">
    <property type="protein sequence ID" value="GBF43949.1"/>
    <property type="molecule type" value="Genomic_DNA"/>
</dbReference>
<evidence type="ECO:0000313" key="2">
    <source>
        <dbReference type="Proteomes" id="UP000245206"/>
    </source>
</evidence>